<evidence type="ECO:0000313" key="8">
    <source>
        <dbReference type="Proteomes" id="UP001179121"/>
    </source>
</evidence>
<keyword evidence="3 5" id="KW-0133">Cell shape</keyword>
<dbReference type="GO" id="GO:0008360">
    <property type="term" value="P:regulation of cell shape"/>
    <property type="evidence" value="ECO:0007669"/>
    <property type="project" value="UniProtKB-KW"/>
</dbReference>
<dbReference type="InterPro" id="IPR007221">
    <property type="entry name" value="MreC"/>
</dbReference>
<comment type="similarity">
    <text evidence="1 5">Belongs to the MreC family.</text>
</comment>
<accession>A0AA86TAI3</accession>
<dbReference type="KEGG" id="nti:DNFV4_01310"/>
<dbReference type="InterPro" id="IPR042175">
    <property type="entry name" value="Cell/Rod_MreC_2"/>
</dbReference>
<evidence type="ECO:0000259" key="6">
    <source>
        <dbReference type="Pfam" id="PF04085"/>
    </source>
</evidence>
<evidence type="ECO:0000256" key="1">
    <source>
        <dbReference type="ARBA" id="ARBA00009369"/>
    </source>
</evidence>
<dbReference type="Pfam" id="PF04085">
    <property type="entry name" value="MreC"/>
    <property type="match status" value="1"/>
</dbReference>
<dbReference type="GO" id="GO:0005886">
    <property type="term" value="C:plasma membrane"/>
    <property type="evidence" value="ECO:0007669"/>
    <property type="project" value="TreeGrafter"/>
</dbReference>
<proteinExistence type="inferred from homology"/>
<feature type="domain" description="Rod shape-determining protein MreC beta-barrel core" evidence="6">
    <location>
        <begin position="122"/>
        <end position="267"/>
    </location>
</feature>
<dbReference type="PANTHER" id="PTHR34138">
    <property type="entry name" value="CELL SHAPE-DETERMINING PROTEIN MREC"/>
    <property type="match status" value="1"/>
</dbReference>
<evidence type="ECO:0000256" key="3">
    <source>
        <dbReference type="ARBA" id="ARBA00022960"/>
    </source>
</evidence>
<dbReference type="Gene3D" id="2.40.10.350">
    <property type="entry name" value="Rod shape-determining protein MreC, domain 2"/>
    <property type="match status" value="1"/>
</dbReference>
<evidence type="ECO:0000313" key="7">
    <source>
        <dbReference type="EMBL" id="CAI4030878.1"/>
    </source>
</evidence>
<keyword evidence="8" id="KW-1185">Reference proteome</keyword>
<evidence type="ECO:0000256" key="5">
    <source>
        <dbReference type="PIRNR" id="PIRNR038471"/>
    </source>
</evidence>
<dbReference type="Gene3D" id="2.40.10.340">
    <property type="entry name" value="Rod shape-determining protein MreC, domain 1"/>
    <property type="match status" value="1"/>
</dbReference>
<dbReference type="Proteomes" id="UP001179121">
    <property type="component" value="Chromosome"/>
</dbReference>
<dbReference type="InterPro" id="IPR055342">
    <property type="entry name" value="MreC_beta-barrel_core"/>
</dbReference>
<protein>
    <recommendedName>
        <fullName evidence="2 5">Cell shape-determining protein MreC</fullName>
    </recommendedName>
    <alternativeName>
        <fullName evidence="4 5">Cell shape protein MreC</fullName>
    </alternativeName>
</protein>
<evidence type="ECO:0000256" key="4">
    <source>
        <dbReference type="ARBA" id="ARBA00032089"/>
    </source>
</evidence>
<gene>
    <name evidence="7" type="ORF">DNFV4_01310</name>
</gene>
<dbReference type="AlphaFoldDB" id="A0AA86TAI3"/>
<reference evidence="7" key="1">
    <citation type="submission" date="2022-10" db="EMBL/GenBank/DDBJ databases">
        <authorList>
            <person name="Koch H."/>
        </authorList>
    </citation>
    <scope>NUCLEOTIDE SEQUENCE</scope>
    <source>
        <strain evidence="7">DNF</strain>
    </source>
</reference>
<dbReference type="RefSeq" id="WP_289267848.1">
    <property type="nucleotide sequence ID" value="NZ_OX365700.1"/>
</dbReference>
<sequence length="291" mass="31823">MVRLTYGSRRWFLGLVTLLLFLLLLLPAQTQGILLQFGGPLGHVLAWPLEAWSSLTTAVTDLWDGYVALRYVYEENQRLERETALLREQNNQLREAAAAGQRLAALLEFKERAGFDTVAARVIGKDATNWYQAVLLDKGESEGIQPEMGVMTPAGVVGRVVKTTGSTAVVLLLTDPNNALAALLQRTRDEGIVEGTPQRSIRMKYIPLLSGVRTGDWIVTSGLVGGFPRGLPVGVVTKIEKEEGEGFQVAEVEPAADFSKLEEVLVITKLPDAPESDTFQLAPKRTPKTTP</sequence>
<name>A0AA86TAI3_9BACT</name>
<comment type="function">
    <text evidence="5">Involved in formation and maintenance of cell shape.</text>
</comment>
<organism evidence="7 8">
    <name type="scientific">Nitrospira tepida</name>
    <dbReference type="NCBI Taxonomy" id="2973512"/>
    <lineage>
        <taxon>Bacteria</taxon>
        <taxon>Pseudomonadati</taxon>
        <taxon>Nitrospirota</taxon>
        <taxon>Nitrospiria</taxon>
        <taxon>Nitrospirales</taxon>
        <taxon>Nitrospiraceae</taxon>
        <taxon>Nitrospira</taxon>
    </lineage>
</organism>
<dbReference type="NCBIfam" id="TIGR00219">
    <property type="entry name" value="mreC"/>
    <property type="match status" value="1"/>
</dbReference>
<dbReference type="PIRSF" id="PIRSF038471">
    <property type="entry name" value="MreC"/>
    <property type="match status" value="1"/>
</dbReference>
<dbReference type="PANTHER" id="PTHR34138:SF1">
    <property type="entry name" value="CELL SHAPE-DETERMINING PROTEIN MREC"/>
    <property type="match status" value="1"/>
</dbReference>
<dbReference type="InterPro" id="IPR042177">
    <property type="entry name" value="Cell/Rod_1"/>
</dbReference>
<dbReference type="EMBL" id="OX365700">
    <property type="protein sequence ID" value="CAI4030878.1"/>
    <property type="molecule type" value="Genomic_DNA"/>
</dbReference>
<evidence type="ECO:0000256" key="2">
    <source>
        <dbReference type="ARBA" id="ARBA00013855"/>
    </source>
</evidence>